<reference evidence="12 14" key="1">
    <citation type="journal article" date="2013" name="Nat. Genet.">
        <title>The genome of the hydatid tapeworm Echinococcus granulosus.</title>
        <authorList>
            <person name="Zheng H."/>
            <person name="Zhang W."/>
            <person name="Zhang L."/>
            <person name="Zhang Z."/>
            <person name="Li J."/>
            <person name="Lu G."/>
            <person name="Zhu Y."/>
            <person name="Wang Y."/>
            <person name="Huang Y."/>
            <person name="Liu J."/>
            <person name="Kang H."/>
            <person name="Chen J."/>
            <person name="Wang L."/>
            <person name="Chen A."/>
            <person name="Yu S."/>
            <person name="Gao Z."/>
            <person name="Jin L."/>
            <person name="Gu W."/>
            <person name="Wang Z."/>
            <person name="Zhao L."/>
            <person name="Shi B."/>
            <person name="Wen H."/>
            <person name="Lin R."/>
            <person name="Jones M.K."/>
            <person name="Brejova B."/>
            <person name="Vinar T."/>
            <person name="Zhao G."/>
            <person name="McManus D.P."/>
            <person name="Chen Z."/>
            <person name="Zhou Y."/>
            <person name="Wang S."/>
        </authorList>
    </citation>
    <scope>NUCLEOTIDE SEQUENCE [LARGE SCALE GENOMIC DNA]</scope>
</reference>
<evidence type="ECO:0000313" key="14">
    <source>
        <dbReference type="Proteomes" id="UP000019149"/>
    </source>
</evidence>
<dbReference type="Pfam" id="PF05208">
    <property type="entry name" value="ALG3"/>
    <property type="match status" value="1"/>
</dbReference>
<dbReference type="OrthoDB" id="20028at2759"/>
<dbReference type="GO" id="GO:0052925">
    <property type="term" value="F:dol-P-Man:Man(5)GlcNAc(2)-PP-Dol alpha-1,3-mannosyltransferase activity"/>
    <property type="evidence" value="ECO:0007669"/>
    <property type="project" value="UniProtKB-EC"/>
</dbReference>
<dbReference type="KEGG" id="egl:EGR_05095"/>
<comment type="catalytic activity">
    <reaction evidence="10">
        <text>an alpha-D-Man-(1-&gt;2)-alpha-D-Man-(1-&gt;2)-alpha-D-Man-(1-&gt;3)-[alpha-D-Man-(1-&gt;6)]-beta-D-Man-(1-&gt;4)-beta-D-GlcNAc-(1-&gt;4)-alpha-D-GlcNAc-diphospho-di-trans,poly-cis-dolichol + a di-trans,poly-cis-dolichyl beta-D-mannosyl phosphate = an alpha-D-Man-(1-&gt;2)-alpha-D-Man-(1-&gt;2)-alpha-D-Man-(1-&gt;3)-[alpha-D-Man-(1-&gt;3)-alpha-D-Man-(1-&gt;6)]-beta-D-Man-(1-&gt;4)-beta-D-GlcNAc-(1-&gt;4)-alpha-D-GlcNAc-diphospho-di-trans,poly-cis-dolichol + a di-trans,poly-cis-dolichyl phosphate + H(+)</text>
        <dbReference type="Rhea" id="RHEA:29527"/>
        <dbReference type="Rhea" id="RHEA-COMP:19498"/>
        <dbReference type="Rhea" id="RHEA-COMP:19501"/>
        <dbReference type="Rhea" id="RHEA-COMP:19516"/>
        <dbReference type="Rhea" id="RHEA-COMP:19517"/>
        <dbReference type="ChEBI" id="CHEBI:15378"/>
        <dbReference type="ChEBI" id="CHEBI:57683"/>
        <dbReference type="ChEBI" id="CHEBI:58211"/>
        <dbReference type="ChEBI" id="CHEBI:132515"/>
        <dbReference type="ChEBI" id="CHEBI:132516"/>
        <dbReference type="EC" id="2.4.1.258"/>
    </reaction>
    <physiologicalReaction direction="left-to-right" evidence="10">
        <dbReference type="Rhea" id="RHEA:29528"/>
    </physiologicalReaction>
</comment>
<evidence type="ECO:0000256" key="3">
    <source>
        <dbReference type="ARBA" id="ARBA00011964"/>
    </source>
</evidence>
<evidence type="ECO:0000313" key="13">
    <source>
        <dbReference type="EMBL" id="EUB60104.1"/>
    </source>
</evidence>
<protein>
    <recommendedName>
        <fullName evidence="3">dolichyl-P-Man:Man5GlcNAc2-PP-dolichol alpha-1,3-mannosyltransferase</fullName>
        <ecNumber evidence="3">2.4.1.258</ecNumber>
    </recommendedName>
</protein>
<dbReference type="EMBL" id="APAU02000035">
    <property type="protein sequence ID" value="EUB60097.1"/>
    <property type="molecule type" value="Genomic_DNA"/>
</dbReference>
<dbReference type="AlphaFoldDB" id="W6UP87"/>
<sequence length="256" mass="30165">MFMQHVPLCNTLISCLTHRFDLRRSKEVILIGLCQSQKTFIKQRNLIFEMPTDTEIDWVAYMQQSEVFLNGTRDYDQLIGRTGPCVSCGGFKTFLQPLPPSQEQKIIAEGRLNLPEFVYFAFVILVLLQICFTFRCTLSDVCFQLHCCFSTGKNKHAQQQDDIKWRIFYWATEIIFRLRKVVKEENSEISVPFYYNPLDGALKACCRVLQVWLDISNARKKFTIIYKARLFKINKRIINWFQSNQLDATKFRNCYT</sequence>
<feature type="transmembrane region" description="Helical" evidence="11">
    <location>
        <begin position="117"/>
        <end position="135"/>
    </location>
</feature>
<evidence type="ECO:0000256" key="10">
    <source>
        <dbReference type="ARBA" id="ARBA00049506"/>
    </source>
</evidence>
<evidence type="ECO:0000256" key="2">
    <source>
        <dbReference type="ARBA" id="ARBA00004922"/>
    </source>
</evidence>
<evidence type="ECO:0000256" key="5">
    <source>
        <dbReference type="ARBA" id="ARBA00022679"/>
    </source>
</evidence>
<dbReference type="CTD" id="36340810"/>
<dbReference type="InterPro" id="IPR007873">
    <property type="entry name" value="Glycosyltransferase_ALG3"/>
</dbReference>
<keyword evidence="7" id="KW-0256">Endoplasmic reticulum</keyword>
<comment type="pathway">
    <text evidence="2">Protein modification; protein glycosylation.</text>
</comment>
<comment type="subcellular location">
    <subcellularLocation>
        <location evidence="1">Endoplasmic reticulum membrane</location>
        <topology evidence="1">Multi-pass membrane protein</topology>
    </subcellularLocation>
</comment>
<dbReference type="Proteomes" id="UP000019149">
    <property type="component" value="Unassembled WGS sequence"/>
</dbReference>
<evidence type="ECO:0000256" key="11">
    <source>
        <dbReference type="SAM" id="Phobius"/>
    </source>
</evidence>
<comment type="caution">
    <text evidence="12">The sequence shown here is derived from an EMBL/GenBank/DDBJ whole genome shotgun (WGS) entry which is preliminary data.</text>
</comment>
<proteinExistence type="predicted"/>
<keyword evidence="4 12" id="KW-0328">Glycosyltransferase</keyword>
<evidence type="ECO:0000256" key="7">
    <source>
        <dbReference type="ARBA" id="ARBA00022824"/>
    </source>
</evidence>
<dbReference type="RefSeq" id="XP_024351293.1">
    <property type="nucleotide sequence ID" value="XM_024494344.1"/>
</dbReference>
<dbReference type="PANTHER" id="PTHR12646:SF0">
    <property type="entry name" value="DOL-P-MAN:MAN(5)GLCNAC(2)-PP-DOL ALPHA-1,3-MANNOSYLTRANSFERASE"/>
    <property type="match status" value="1"/>
</dbReference>
<keyword evidence="9 11" id="KW-0472">Membrane</keyword>
<dbReference type="GO" id="GO:0005789">
    <property type="term" value="C:endoplasmic reticulum membrane"/>
    <property type="evidence" value="ECO:0007669"/>
    <property type="project" value="UniProtKB-SubCell"/>
</dbReference>
<evidence type="ECO:0000256" key="1">
    <source>
        <dbReference type="ARBA" id="ARBA00004477"/>
    </source>
</evidence>
<accession>W6UP87</accession>
<evidence type="ECO:0000256" key="9">
    <source>
        <dbReference type="ARBA" id="ARBA00023136"/>
    </source>
</evidence>
<dbReference type="EC" id="2.4.1.258" evidence="3"/>
<evidence type="ECO:0000256" key="6">
    <source>
        <dbReference type="ARBA" id="ARBA00022692"/>
    </source>
</evidence>
<keyword evidence="14" id="KW-1185">Reference proteome</keyword>
<organism evidence="12 14">
    <name type="scientific">Echinococcus granulosus</name>
    <name type="common">Hydatid tapeworm</name>
    <dbReference type="NCBI Taxonomy" id="6210"/>
    <lineage>
        <taxon>Eukaryota</taxon>
        <taxon>Metazoa</taxon>
        <taxon>Spiralia</taxon>
        <taxon>Lophotrochozoa</taxon>
        <taxon>Platyhelminthes</taxon>
        <taxon>Cestoda</taxon>
        <taxon>Eucestoda</taxon>
        <taxon>Cyclophyllidea</taxon>
        <taxon>Taeniidae</taxon>
        <taxon>Echinococcus</taxon>
        <taxon>Echinococcus granulosus group</taxon>
    </lineage>
</organism>
<dbReference type="EMBL" id="APAU02000035">
    <property type="protein sequence ID" value="EUB60104.1"/>
    <property type="molecule type" value="Genomic_DNA"/>
</dbReference>
<evidence type="ECO:0000313" key="12">
    <source>
        <dbReference type="EMBL" id="EUB60097.1"/>
    </source>
</evidence>
<name>W6UP87_ECHGR</name>
<dbReference type="PANTHER" id="PTHR12646">
    <property type="entry name" value="NOT56 - RELATED"/>
    <property type="match status" value="1"/>
</dbReference>
<evidence type="ECO:0000256" key="8">
    <source>
        <dbReference type="ARBA" id="ARBA00022989"/>
    </source>
</evidence>
<dbReference type="STRING" id="6210.W6UP87"/>
<keyword evidence="8 11" id="KW-1133">Transmembrane helix</keyword>
<gene>
    <name evidence="12" type="ORF">EGR_05095</name>
    <name evidence="13" type="ORF">EGR_05102</name>
</gene>
<evidence type="ECO:0000256" key="4">
    <source>
        <dbReference type="ARBA" id="ARBA00022676"/>
    </source>
</evidence>
<dbReference type="GeneID" id="36340810"/>
<keyword evidence="6 11" id="KW-0812">Transmembrane</keyword>
<keyword evidence="5 12" id="KW-0808">Transferase</keyword>